<sequence>MPDDPETGLNINATAVKSDVEFQKYITSTDTIERAVYQAFGGYRIETKVEELELPNGTKIPDYHRVLKVDDKARFMNEEGCNYVAGTVKFLISELSSTSNIKENTARIILRANIQSLIEQLEDNYYFLGNTYQIKDPDIISDVVSKIASMFIPMLKSKDGFTLKQLTETFTTAFINKQGFSPQKEGLSDKLHKALSFH</sequence>
<protein>
    <submittedName>
        <fullName evidence="1">Uncharacterized protein</fullName>
    </submittedName>
</protein>
<evidence type="ECO:0000313" key="1">
    <source>
        <dbReference type="EMBL" id="APG80683.1"/>
    </source>
</evidence>
<proteinExistence type="predicted"/>
<accession>A0A1L3KS78</accession>
<organism evidence="1">
    <name type="scientific">uncultured microorganism</name>
    <dbReference type="NCBI Taxonomy" id="358574"/>
    <lineage>
        <taxon>unclassified sequences</taxon>
        <taxon>environmental samples</taxon>
    </lineage>
</organism>
<reference evidence="1" key="1">
    <citation type="submission" date="2016-11" db="EMBL/GenBank/DDBJ databases">
        <title>New CRISPR-Cas systems from uncultivated microbespotential reviewing scientists.</title>
        <authorList>
            <person name="Burstein D."/>
            <person name="Harrington L.B."/>
            <person name="Strutt S.C."/>
            <person name="Probst A.J."/>
            <person name="Anantharaman K."/>
            <person name="Thoman B.C."/>
            <person name="Doudna J.A."/>
            <person name="Banfield J.F."/>
        </authorList>
    </citation>
    <scope>NUCLEOTIDE SEQUENCE</scope>
</reference>
<dbReference type="EMBL" id="KY194792">
    <property type="protein sequence ID" value="APG80683.1"/>
    <property type="molecule type" value="Genomic_DNA"/>
</dbReference>
<dbReference type="AlphaFoldDB" id="A0A1L3KS78"/>
<name>A0A1L3KS78_9ZZZZ</name>